<gene>
    <name evidence="1" type="ORF">PMAYCL1PPCAC_31678</name>
</gene>
<feature type="non-terminal residue" evidence="1">
    <location>
        <position position="1"/>
    </location>
</feature>
<keyword evidence="2" id="KW-1185">Reference proteome</keyword>
<name>A0AAN5ICT7_9BILA</name>
<evidence type="ECO:0000313" key="2">
    <source>
        <dbReference type="Proteomes" id="UP001328107"/>
    </source>
</evidence>
<dbReference type="InterPro" id="IPR016187">
    <property type="entry name" value="CTDL_fold"/>
</dbReference>
<dbReference type="AlphaFoldDB" id="A0AAN5ICT7"/>
<proteinExistence type="predicted"/>
<dbReference type="SUPFAM" id="SSF56436">
    <property type="entry name" value="C-type lectin-like"/>
    <property type="match status" value="1"/>
</dbReference>
<evidence type="ECO:0000313" key="1">
    <source>
        <dbReference type="EMBL" id="GMR61483.1"/>
    </source>
</evidence>
<reference evidence="2" key="1">
    <citation type="submission" date="2022-10" db="EMBL/GenBank/DDBJ databases">
        <title>Genome assembly of Pristionchus species.</title>
        <authorList>
            <person name="Yoshida K."/>
            <person name="Sommer R.J."/>
        </authorList>
    </citation>
    <scope>NUCLEOTIDE SEQUENCE [LARGE SCALE GENOMIC DNA]</scope>
    <source>
        <strain evidence="2">RS5460</strain>
    </source>
</reference>
<organism evidence="1 2">
    <name type="scientific">Pristionchus mayeri</name>
    <dbReference type="NCBI Taxonomy" id="1317129"/>
    <lineage>
        <taxon>Eukaryota</taxon>
        <taxon>Metazoa</taxon>
        <taxon>Ecdysozoa</taxon>
        <taxon>Nematoda</taxon>
        <taxon>Chromadorea</taxon>
        <taxon>Rhabditida</taxon>
        <taxon>Rhabditina</taxon>
        <taxon>Diplogasteromorpha</taxon>
        <taxon>Diplogasteroidea</taxon>
        <taxon>Neodiplogasteridae</taxon>
        <taxon>Pristionchus</taxon>
    </lineage>
</organism>
<protein>
    <recommendedName>
        <fullName evidence="3">C-type lectin</fullName>
    </recommendedName>
</protein>
<dbReference type="EMBL" id="BTRK01000006">
    <property type="protein sequence ID" value="GMR61483.1"/>
    <property type="molecule type" value="Genomic_DNA"/>
</dbReference>
<comment type="caution">
    <text evidence="1">The sequence shown here is derived from an EMBL/GenBank/DDBJ whole genome shotgun (WGS) entry which is preliminary data.</text>
</comment>
<sequence length="101" mass="11210">ASGDWQSFDSMEGYYYQSIGKRDWDGAVKECEEKGGTVADFLSANSCPTVSAYWLPIRGNGNYIWEATYRGTRIPVIAPRFGEEPPINECVAISCTDLKCV</sequence>
<accession>A0AAN5ICT7</accession>
<dbReference type="Proteomes" id="UP001328107">
    <property type="component" value="Unassembled WGS sequence"/>
</dbReference>
<evidence type="ECO:0008006" key="3">
    <source>
        <dbReference type="Google" id="ProtNLM"/>
    </source>
</evidence>